<name>A0A158ESB2_CABSO</name>
<accession>A0A158ESB2</accession>
<dbReference type="PANTHER" id="PTHR35936:SF17">
    <property type="entry name" value="ARGININE-BINDING EXTRACELLULAR PROTEIN ARTP"/>
    <property type="match status" value="1"/>
</dbReference>
<dbReference type="GO" id="GO:0015276">
    <property type="term" value="F:ligand-gated monoatomic ion channel activity"/>
    <property type="evidence" value="ECO:0007669"/>
    <property type="project" value="InterPro"/>
</dbReference>
<keyword evidence="1 2" id="KW-0732">Signal</keyword>
<gene>
    <name evidence="5" type="ORF">AWB64_00284</name>
</gene>
<dbReference type="Proteomes" id="UP000054893">
    <property type="component" value="Unassembled WGS sequence"/>
</dbReference>
<evidence type="ECO:0000259" key="4">
    <source>
        <dbReference type="SMART" id="SM00079"/>
    </source>
</evidence>
<feature type="signal peptide" evidence="2">
    <location>
        <begin position="1"/>
        <end position="25"/>
    </location>
</feature>
<dbReference type="SMART" id="SM00079">
    <property type="entry name" value="PBPe"/>
    <property type="match status" value="1"/>
</dbReference>
<evidence type="ECO:0000313" key="5">
    <source>
        <dbReference type="EMBL" id="SAL10478.1"/>
    </source>
</evidence>
<dbReference type="InterPro" id="IPR001320">
    <property type="entry name" value="Iontro_rcpt_C"/>
</dbReference>
<organism evidence="5 6">
    <name type="scientific">Caballeronia sordidicola</name>
    <name type="common">Burkholderia sordidicola</name>
    <dbReference type="NCBI Taxonomy" id="196367"/>
    <lineage>
        <taxon>Bacteria</taxon>
        <taxon>Pseudomonadati</taxon>
        <taxon>Pseudomonadota</taxon>
        <taxon>Betaproteobacteria</taxon>
        <taxon>Burkholderiales</taxon>
        <taxon>Burkholderiaceae</taxon>
        <taxon>Caballeronia</taxon>
    </lineage>
</organism>
<evidence type="ECO:0000256" key="2">
    <source>
        <dbReference type="SAM" id="SignalP"/>
    </source>
</evidence>
<dbReference type="PANTHER" id="PTHR35936">
    <property type="entry name" value="MEMBRANE-BOUND LYTIC MUREIN TRANSGLYCOSYLASE F"/>
    <property type="match status" value="1"/>
</dbReference>
<evidence type="ECO:0000256" key="1">
    <source>
        <dbReference type="ARBA" id="ARBA00022729"/>
    </source>
</evidence>
<dbReference type="GO" id="GO:0016020">
    <property type="term" value="C:membrane"/>
    <property type="evidence" value="ECO:0007669"/>
    <property type="project" value="InterPro"/>
</dbReference>
<evidence type="ECO:0000259" key="3">
    <source>
        <dbReference type="SMART" id="SM00062"/>
    </source>
</evidence>
<feature type="domain" description="Solute-binding protein family 3/N-terminal" evidence="3">
    <location>
        <begin position="36"/>
        <end position="260"/>
    </location>
</feature>
<dbReference type="SUPFAM" id="SSF53850">
    <property type="entry name" value="Periplasmic binding protein-like II"/>
    <property type="match status" value="1"/>
</dbReference>
<dbReference type="AlphaFoldDB" id="A0A158ESB2"/>
<protein>
    <submittedName>
        <fullName evidence="5">ABC transporter substrate-binding protein</fullName>
    </submittedName>
</protein>
<sequence length="264" mass="28444">MRKPESILASVIVVSASLLAHAAHAHSIDEVLASKTLTVVTTASSPPHGFMDPASNTLKGIMVDLAQGIGKQMGVTVKLIDVPFDGLIPTLTSGRADLMSAPLFVTDERSKVVDFTTPVYGWGEGVVVSDKQPKHFGRLDDFKGEKVGTLVDSVQYKMIKDLPGTQVSTYPDYFSLLADIRAGRVDLGVVDPPSVLYQIKLKSIPGVKLDDAYHPQKSWFVAGAVQKNNQPLLDAINHAIATMKQDGELRAILTKWGVANLEAK</sequence>
<dbReference type="Gene3D" id="3.40.190.10">
    <property type="entry name" value="Periplasmic binding protein-like II"/>
    <property type="match status" value="2"/>
</dbReference>
<dbReference type="Pfam" id="PF00497">
    <property type="entry name" value="SBP_bac_3"/>
    <property type="match status" value="1"/>
</dbReference>
<feature type="domain" description="Ionotropic glutamate receptor C-terminal" evidence="4">
    <location>
        <begin position="36"/>
        <end position="260"/>
    </location>
</feature>
<dbReference type="CDD" id="cd13530">
    <property type="entry name" value="PBP2_peptides_like"/>
    <property type="match status" value="1"/>
</dbReference>
<reference evidence="5 6" key="1">
    <citation type="submission" date="2016-01" db="EMBL/GenBank/DDBJ databases">
        <authorList>
            <person name="Oliw E.H."/>
        </authorList>
    </citation>
    <scope>NUCLEOTIDE SEQUENCE [LARGE SCALE GENOMIC DNA]</scope>
    <source>
        <strain evidence="5">LMG 22029</strain>
    </source>
</reference>
<dbReference type="OrthoDB" id="9768183at2"/>
<proteinExistence type="predicted"/>
<dbReference type="EMBL" id="FCOC02000001">
    <property type="protein sequence ID" value="SAL10478.1"/>
    <property type="molecule type" value="Genomic_DNA"/>
</dbReference>
<dbReference type="InterPro" id="IPR001638">
    <property type="entry name" value="Solute-binding_3/MltF_N"/>
</dbReference>
<dbReference type="SMART" id="SM00062">
    <property type="entry name" value="PBPb"/>
    <property type="match status" value="1"/>
</dbReference>
<feature type="chain" id="PRO_5007810230" evidence="2">
    <location>
        <begin position="26"/>
        <end position="264"/>
    </location>
</feature>
<evidence type="ECO:0000313" key="6">
    <source>
        <dbReference type="Proteomes" id="UP000054893"/>
    </source>
</evidence>
<dbReference type="RefSeq" id="WP_060816825.1">
    <property type="nucleotide sequence ID" value="NZ_FCOC02000001.1"/>
</dbReference>